<dbReference type="CDD" id="cd03046">
    <property type="entry name" value="GST_N_GTT1_like"/>
    <property type="match status" value="1"/>
</dbReference>
<evidence type="ECO:0000259" key="2">
    <source>
        <dbReference type="PROSITE" id="PS50405"/>
    </source>
</evidence>
<keyword evidence="3" id="KW-0808">Transferase</keyword>
<organism evidence="3 4">
    <name type="scientific">Sphaerotilus mobilis</name>
    <dbReference type="NCBI Taxonomy" id="47994"/>
    <lineage>
        <taxon>Bacteria</taxon>
        <taxon>Pseudomonadati</taxon>
        <taxon>Pseudomonadota</taxon>
        <taxon>Betaproteobacteria</taxon>
        <taxon>Burkholderiales</taxon>
        <taxon>Sphaerotilaceae</taxon>
        <taxon>Sphaerotilus</taxon>
    </lineage>
</organism>
<dbReference type="InterPro" id="IPR004045">
    <property type="entry name" value="Glutathione_S-Trfase_N"/>
</dbReference>
<dbReference type="PROSITE" id="PS50405">
    <property type="entry name" value="GST_CTER"/>
    <property type="match status" value="1"/>
</dbReference>
<evidence type="ECO:0000313" key="3">
    <source>
        <dbReference type="EMBL" id="RZS54826.1"/>
    </source>
</evidence>
<dbReference type="InterPro" id="IPR036282">
    <property type="entry name" value="Glutathione-S-Trfase_C_sf"/>
</dbReference>
<evidence type="ECO:0000259" key="1">
    <source>
        <dbReference type="PROSITE" id="PS50404"/>
    </source>
</evidence>
<dbReference type="Gene3D" id="1.20.1050.10">
    <property type="match status" value="1"/>
</dbReference>
<comment type="caution">
    <text evidence="3">The sequence shown here is derived from an EMBL/GenBank/DDBJ whole genome shotgun (WGS) entry which is preliminary data.</text>
</comment>
<evidence type="ECO:0000313" key="4">
    <source>
        <dbReference type="Proteomes" id="UP000293433"/>
    </source>
</evidence>
<gene>
    <name evidence="3" type="ORF">EV685_2310</name>
</gene>
<dbReference type="OrthoDB" id="3828095at2"/>
<dbReference type="InterPro" id="IPR010987">
    <property type="entry name" value="Glutathione-S-Trfase_C-like"/>
</dbReference>
<accession>A0A4Q7LJQ4</accession>
<dbReference type="Pfam" id="PF13410">
    <property type="entry name" value="GST_C_2"/>
    <property type="match status" value="1"/>
</dbReference>
<dbReference type="PANTHER" id="PTHR44051">
    <property type="entry name" value="GLUTATHIONE S-TRANSFERASE-RELATED"/>
    <property type="match status" value="1"/>
</dbReference>
<dbReference type="SFLD" id="SFLDG00358">
    <property type="entry name" value="Main_(cytGST)"/>
    <property type="match status" value="1"/>
</dbReference>
<dbReference type="PROSITE" id="PS50404">
    <property type="entry name" value="GST_NTER"/>
    <property type="match status" value="1"/>
</dbReference>
<dbReference type="RefSeq" id="WP_130482145.1">
    <property type="nucleotide sequence ID" value="NZ_SGWV01000009.1"/>
</dbReference>
<dbReference type="Gene3D" id="3.40.30.10">
    <property type="entry name" value="Glutaredoxin"/>
    <property type="match status" value="1"/>
</dbReference>
<dbReference type="InterPro" id="IPR040079">
    <property type="entry name" value="Glutathione_S-Trfase"/>
</dbReference>
<protein>
    <submittedName>
        <fullName evidence="3">Glutathione S-transferase</fullName>
    </submittedName>
</protein>
<dbReference type="SUPFAM" id="SSF47616">
    <property type="entry name" value="GST C-terminal domain-like"/>
    <property type="match status" value="1"/>
</dbReference>
<dbReference type="InterPro" id="IPR036249">
    <property type="entry name" value="Thioredoxin-like_sf"/>
</dbReference>
<reference evidence="3 4" key="1">
    <citation type="submission" date="2019-02" db="EMBL/GenBank/DDBJ databases">
        <title>Genomic Encyclopedia of Type Strains, Phase IV (KMG-IV): sequencing the most valuable type-strain genomes for metagenomic binning, comparative biology and taxonomic classification.</title>
        <authorList>
            <person name="Goeker M."/>
        </authorList>
    </citation>
    <scope>NUCLEOTIDE SEQUENCE [LARGE SCALE GENOMIC DNA]</scope>
    <source>
        <strain evidence="3 4">DSM 10617</strain>
    </source>
</reference>
<dbReference type="EMBL" id="SGWV01000009">
    <property type="protein sequence ID" value="RZS54826.1"/>
    <property type="molecule type" value="Genomic_DNA"/>
</dbReference>
<feature type="domain" description="GST C-terminal" evidence="2">
    <location>
        <begin position="91"/>
        <end position="209"/>
    </location>
</feature>
<dbReference type="SFLD" id="SFLDG01150">
    <property type="entry name" value="Main.1:_Beta-like"/>
    <property type="match status" value="1"/>
</dbReference>
<dbReference type="Proteomes" id="UP000293433">
    <property type="component" value="Unassembled WGS sequence"/>
</dbReference>
<dbReference type="SUPFAM" id="SSF52833">
    <property type="entry name" value="Thioredoxin-like"/>
    <property type="match status" value="1"/>
</dbReference>
<feature type="domain" description="GST N-terminal" evidence="1">
    <location>
        <begin position="5"/>
        <end position="85"/>
    </location>
</feature>
<dbReference type="GO" id="GO:0016740">
    <property type="term" value="F:transferase activity"/>
    <property type="evidence" value="ECO:0007669"/>
    <property type="project" value="UniProtKB-KW"/>
</dbReference>
<dbReference type="SFLD" id="SFLDS00019">
    <property type="entry name" value="Glutathione_Transferase_(cytos"/>
    <property type="match status" value="1"/>
</dbReference>
<keyword evidence="4" id="KW-1185">Reference proteome</keyword>
<dbReference type="Pfam" id="PF13409">
    <property type="entry name" value="GST_N_2"/>
    <property type="match status" value="1"/>
</dbReference>
<sequence>MSTDPAALVFYTNPQSRGRIAHWMLEEVGQPYTTVWLDYGPAMKEPAYLAINPMGKVPALRDGDAVVTEAPAICAYLADRFAQAGLAPDPASRERAAYLRWLFFAAGPLEQATVAHALGWQVPEGRSGMVGFGSRDQTLAALEGAVSTGPYLCGERFTAADVYVGSSLGWGLMFGTIEKRPAFEAYVARVQSRQAARRAHQINQARIDATKA</sequence>
<dbReference type="PANTHER" id="PTHR44051:SF21">
    <property type="entry name" value="GLUTATHIONE S-TRANSFERASE FAMILY PROTEIN"/>
    <property type="match status" value="1"/>
</dbReference>
<dbReference type="CDD" id="cd03207">
    <property type="entry name" value="GST_C_8"/>
    <property type="match status" value="1"/>
</dbReference>
<proteinExistence type="predicted"/>
<name>A0A4Q7LJQ4_9BURK</name>
<dbReference type="AlphaFoldDB" id="A0A4Q7LJQ4"/>